<protein>
    <submittedName>
        <fullName evidence="1">HAD family phosphatase</fullName>
    </submittedName>
</protein>
<dbReference type="Gene3D" id="1.10.150.240">
    <property type="entry name" value="Putative phosphatase, domain 2"/>
    <property type="match status" value="1"/>
</dbReference>
<dbReference type="PANTHER" id="PTHR18901:SF38">
    <property type="entry name" value="PSEUDOURIDINE-5'-PHOSPHATASE"/>
    <property type="match status" value="1"/>
</dbReference>
<gene>
    <name evidence="1" type="ORF">KV203_09770</name>
</gene>
<dbReference type="InterPro" id="IPR006439">
    <property type="entry name" value="HAD-SF_hydro_IA"/>
</dbReference>
<keyword evidence="2" id="KW-1185">Reference proteome</keyword>
<organism evidence="1 2">
    <name type="scientific">Skermania pinensis</name>
    <dbReference type="NCBI Taxonomy" id="39122"/>
    <lineage>
        <taxon>Bacteria</taxon>
        <taxon>Bacillati</taxon>
        <taxon>Actinomycetota</taxon>
        <taxon>Actinomycetes</taxon>
        <taxon>Mycobacteriales</taxon>
        <taxon>Gordoniaceae</taxon>
        <taxon>Skermania</taxon>
    </lineage>
</organism>
<sequence length="210" mass="22036">MDGTLLDSEKLWDVAVRELSVQLGGVMTDETRHALVGSAGPAALQIIFASVGREPTPAALTTATAWLENRVTELFARGIDWRPGAATALATVRAAGLRTALVTNTQRRLTEVALDTLDRAHFDVTVCGDEVVRGKPAPDPYRRAAELLDVPIGNCLAIEDSPTGVAAAEAAGCAVLAVPSEIAVPTGPGRTVRTSLRGLQLADLQRAYTS</sequence>
<dbReference type="InterPro" id="IPR036412">
    <property type="entry name" value="HAD-like_sf"/>
</dbReference>
<dbReference type="NCBIfam" id="TIGR01509">
    <property type="entry name" value="HAD-SF-IA-v3"/>
    <property type="match status" value="1"/>
</dbReference>
<evidence type="ECO:0000313" key="2">
    <source>
        <dbReference type="Proteomes" id="UP000887023"/>
    </source>
</evidence>
<name>A0ABX8SJF5_9ACTN</name>
<dbReference type="PANTHER" id="PTHR18901">
    <property type="entry name" value="2-DEOXYGLUCOSE-6-PHOSPHATE PHOSPHATASE 2"/>
    <property type="match status" value="1"/>
</dbReference>
<evidence type="ECO:0000313" key="1">
    <source>
        <dbReference type="EMBL" id="QXQ15826.1"/>
    </source>
</evidence>
<dbReference type="InterPro" id="IPR023214">
    <property type="entry name" value="HAD_sf"/>
</dbReference>
<dbReference type="CDD" id="cd07505">
    <property type="entry name" value="HAD_BPGM-like"/>
    <property type="match status" value="1"/>
</dbReference>
<dbReference type="Gene3D" id="3.40.50.1000">
    <property type="entry name" value="HAD superfamily/HAD-like"/>
    <property type="match status" value="1"/>
</dbReference>
<dbReference type="Pfam" id="PF00702">
    <property type="entry name" value="Hydrolase"/>
    <property type="match status" value="1"/>
</dbReference>
<reference evidence="1" key="1">
    <citation type="submission" date="2021-07" db="EMBL/GenBank/DDBJ databases">
        <title>Candidatus Kaistella beijingensis sp. nov. isolated from a municipal wastewater treatment plant is involved in sludge foaming.</title>
        <authorList>
            <person name="Song Y."/>
            <person name="Liu S.-J."/>
        </authorList>
    </citation>
    <scope>NUCLEOTIDE SEQUENCE</scope>
    <source>
        <strain evidence="1">DSM 43998</strain>
    </source>
</reference>
<dbReference type="InterPro" id="IPR023198">
    <property type="entry name" value="PGP-like_dom2"/>
</dbReference>
<dbReference type="Proteomes" id="UP000887023">
    <property type="component" value="Chromosome"/>
</dbReference>
<dbReference type="EMBL" id="CP079105">
    <property type="protein sequence ID" value="QXQ15826.1"/>
    <property type="molecule type" value="Genomic_DNA"/>
</dbReference>
<proteinExistence type="predicted"/>
<dbReference type="RefSeq" id="WP_066469974.1">
    <property type="nucleotide sequence ID" value="NZ_CP079105.1"/>
</dbReference>
<dbReference type="SUPFAM" id="SSF56784">
    <property type="entry name" value="HAD-like"/>
    <property type="match status" value="1"/>
</dbReference>
<accession>A0ABX8SJF5</accession>